<dbReference type="GO" id="GO:0016757">
    <property type="term" value="F:glycosyltransferase activity"/>
    <property type="evidence" value="ECO:0007669"/>
    <property type="project" value="UniProtKB-KW"/>
</dbReference>
<feature type="domain" description="Glycosyltransferase 2-like" evidence="10">
    <location>
        <begin position="10"/>
        <end position="109"/>
    </location>
</feature>
<comment type="subcellular location">
    <subcellularLocation>
        <location evidence="1">Cell membrane</location>
    </subcellularLocation>
</comment>
<gene>
    <name evidence="11" type="ORF">Rhe02_07300</name>
</gene>
<evidence type="ECO:0000256" key="5">
    <source>
        <dbReference type="ARBA" id="ARBA00023136"/>
    </source>
</evidence>
<evidence type="ECO:0000256" key="6">
    <source>
        <dbReference type="ARBA" id="ARBA00037281"/>
    </source>
</evidence>
<keyword evidence="2" id="KW-1003">Cell membrane</keyword>
<dbReference type="PANTHER" id="PTHR43646:SF2">
    <property type="entry name" value="GLYCOSYLTRANSFERASE 2-LIKE DOMAIN-CONTAINING PROTEIN"/>
    <property type="match status" value="1"/>
</dbReference>
<comment type="caution">
    <text evidence="11">The sequence shown here is derived from an EMBL/GenBank/DDBJ whole genome shotgun (WGS) entry which is preliminary data.</text>
</comment>
<dbReference type="InterPro" id="IPR029044">
    <property type="entry name" value="Nucleotide-diphossugar_trans"/>
</dbReference>
<evidence type="ECO:0000256" key="2">
    <source>
        <dbReference type="ARBA" id="ARBA00022475"/>
    </source>
</evidence>
<evidence type="ECO:0000256" key="9">
    <source>
        <dbReference type="ARBA" id="ARBA00040345"/>
    </source>
</evidence>
<evidence type="ECO:0000313" key="12">
    <source>
        <dbReference type="Proteomes" id="UP000612899"/>
    </source>
</evidence>
<sequence length="285" mass="30642">MTPVSSTPISVIITAYNEAAVIGRCLDSLLAGASPDDLEIIVVANGCTDETVAIASSRPQVKVIELPEAGKAAALNAGDAVASGFPRIYLDSDVILSPKAALDLARALTPVDDASAPLAVTPRRELNTKGRSVVVRGFYAINSRLPIFKDALFGRGVIAVSRAGRERFGVFPEQMADDLFLDSRFTSAEKREVNTVVSHVETPKRTRDLLRVQTRVRAGNARLRAIDASTRPPARSSWLTEVLLPKPWLLPAAVAYLTVTLIAAHRAKRAKANHWGRDESTRTGA</sequence>
<reference evidence="11" key="1">
    <citation type="submission" date="2021-01" db="EMBL/GenBank/DDBJ databases">
        <title>Whole genome shotgun sequence of Rhizocola hellebori NBRC 109834.</title>
        <authorList>
            <person name="Komaki H."/>
            <person name="Tamura T."/>
        </authorList>
    </citation>
    <scope>NUCLEOTIDE SEQUENCE</scope>
    <source>
        <strain evidence="11">NBRC 109834</strain>
    </source>
</reference>
<evidence type="ECO:0000256" key="7">
    <source>
        <dbReference type="ARBA" id="ARBA00037904"/>
    </source>
</evidence>
<keyword evidence="4" id="KW-0808">Transferase</keyword>
<evidence type="ECO:0000256" key="3">
    <source>
        <dbReference type="ARBA" id="ARBA00022676"/>
    </source>
</evidence>
<dbReference type="Pfam" id="PF00535">
    <property type="entry name" value="Glycos_transf_2"/>
    <property type="match status" value="1"/>
</dbReference>
<dbReference type="InterPro" id="IPR001173">
    <property type="entry name" value="Glyco_trans_2-like"/>
</dbReference>
<keyword evidence="3" id="KW-0328">Glycosyltransferase</keyword>
<comment type="pathway">
    <text evidence="7">Carotenoid biosynthesis; staphyloxanthin biosynthesis; staphyloxanthin from farnesyl diphosphate: step 4/5.</text>
</comment>
<dbReference type="SUPFAM" id="SSF53448">
    <property type="entry name" value="Nucleotide-diphospho-sugar transferases"/>
    <property type="match status" value="1"/>
</dbReference>
<comment type="similarity">
    <text evidence="8">Belongs to the glycosyltransferase 2 family. CrtQ subfamily.</text>
</comment>
<dbReference type="AlphaFoldDB" id="A0A8J3Q3G6"/>
<evidence type="ECO:0000256" key="4">
    <source>
        <dbReference type="ARBA" id="ARBA00022679"/>
    </source>
</evidence>
<evidence type="ECO:0000259" key="10">
    <source>
        <dbReference type="Pfam" id="PF00535"/>
    </source>
</evidence>
<dbReference type="GO" id="GO:0005886">
    <property type="term" value="C:plasma membrane"/>
    <property type="evidence" value="ECO:0007669"/>
    <property type="project" value="UniProtKB-SubCell"/>
</dbReference>
<dbReference type="Proteomes" id="UP000612899">
    <property type="component" value="Unassembled WGS sequence"/>
</dbReference>
<dbReference type="PANTHER" id="PTHR43646">
    <property type="entry name" value="GLYCOSYLTRANSFERASE"/>
    <property type="match status" value="1"/>
</dbReference>
<protein>
    <recommendedName>
        <fullName evidence="9">4,4'-diaponeurosporenoate glycosyltransferase</fullName>
    </recommendedName>
</protein>
<accession>A0A8J3Q3G6</accession>
<comment type="function">
    <text evidence="6">Catalyzes the glycosylation of 4,4'-diaponeurosporenoate, i.e. the esterification of glucose at the C1'' position with the carboxyl group of 4,4'-diaponeurosporenic acid, to form glycosyl-4,4'-diaponeurosporenoate. This is a step in the biosynthesis of staphyloxanthin, an orange pigment present in most staphylococci strains.</text>
</comment>
<evidence type="ECO:0000313" key="11">
    <source>
        <dbReference type="EMBL" id="GIH02663.1"/>
    </source>
</evidence>
<proteinExistence type="inferred from homology"/>
<name>A0A8J3Q3G6_9ACTN</name>
<organism evidence="11 12">
    <name type="scientific">Rhizocola hellebori</name>
    <dbReference type="NCBI Taxonomy" id="1392758"/>
    <lineage>
        <taxon>Bacteria</taxon>
        <taxon>Bacillati</taxon>
        <taxon>Actinomycetota</taxon>
        <taxon>Actinomycetes</taxon>
        <taxon>Micromonosporales</taxon>
        <taxon>Micromonosporaceae</taxon>
        <taxon>Rhizocola</taxon>
    </lineage>
</organism>
<keyword evidence="5" id="KW-0472">Membrane</keyword>
<evidence type="ECO:0000256" key="1">
    <source>
        <dbReference type="ARBA" id="ARBA00004236"/>
    </source>
</evidence>
<keyword evidence="12" id="KW-1185">Reference proteome</keyword>
<evidence type="ECO:0000256" key="8">
    <source>
        <dbReference type="ARBA" id="ARBA00038120"/>
    </source>
</evidence>
<dbReference type="Gene3D" id="3.90.550.10">
    <property type="entry name" value="Spore Coat Polysaccharide Biosynthesis Protein SpsA, Chain A"/>
    <property type="match status" value="1"/>
</dbReference>
<dbReference type="CDD" id="cd00761">
    <property type="entry name" value="Glyco_tranf_GTA_type"/>
    <property type="match status" value="1"/>
</dbReference>
<dbReference type="EMBL" id="BONY01000003">
    <property type="protein sequence ID" value="GIH02663.1"/>
    <property type="molecule type" value="Genomic_DNA"/>
</dbReference>